<reference evidence="6" key="1">
    <citation type="submission" date="2011-05" db="EMBL/GenBank/DDBJ databases">
        <authorList>
            <person name="Richards S.R."/>
            <person name="Qu J."/>
            <person name="Jiang H."/>
            <person name="Jhangiani S.N."/>
            <person name="Agravi P."/>
            <person name="Goodspeed R."/>
            <person name="Gross S."/>
            <person name="Mandapat C."/>
            <person name="Jackson L."/>
            <person name="Mathew T."/>
            <person name="Pu L."/>
            <person name="Thornton R."/>
            <person name="Saada N."/>
            <person name="Wilczek-Boney K.B."/>
            <person name="Lee S."/>
            <person name="Kovar C."/>
            <person name="Wu Y."/>
            <person name="Scherer S.E."/>
            <person name="Worley K.C."/>
            <person name="Muzny D.M."/>
            <person name="Gibbs R."/>
        </authorList>
    </citation>
    <scope>NUCLEOTIDE SEQUENCE</scope>
    <source>
        <strain evidence="6">Brora</strain>
    </source>
</reference>
<sequence length="391" mass="46111">MPFIGQDWRSPGEEWVKTDEGWERKKLLERLRRNARQTFELENNLNNDKIDDILCASDETKLNDGDEFWQPFCPITLKCTREIAGFNGLSEAFKRLDFRNAVRDIRRFNYICKLLHLLITQNLTMLSGCAQKVLFNMLEEVAFQVSDNKTNIHILQKLLSDLQKTLFEYYCWGRPLGSTQLWEHHRQTIHRIDSIAKCIVIKEPADSIYPKLQDLPEELIREIMLRLSDHTDLQNGGKAYNLMQELLGEQRIWRELCRFHFSPQQIRCVRRSSTITLKKIEMQQALGHNEHDLRDDGHSSDGEVTANDDDDAIFKLESIDWEDTYHKLRRAYGLREEYAEILQLCRHCRCLFWKSFGHPCIERTVNDLDLVDKKALYVPISPQAFLKFFSL</sequence>
<evidence type="ECO:0000313" key="5">
    <source>
        <dbReference type="EnsemblMetazoa" id="SMAR005382-PA"/>
    </source>
</evidence>
<dbReference type="Proteomes" id="UP000014500">
    <property type="component" value="Unassembled WGS sequence"/>
</dbReference>
<keyword evidence="6" id="KW-1185">Reference proteome</keyword>
<comment type="pathway">
    <text evidence="2">Protein modification; protein ubiquitination.</text>
</comment>
<accession>T1IW22</accession>
<evidence type="ECO:0000256" key="2">
    <source>
        <dbReference type="ARBA" id="ARBA00004906"/>
    </source>
</evidence>
<protein>
    <recommendedName>
        <fullName evidence="7">F-box domain-containing protein</fullName>
    </recommendedName>
</protein>
<evidence type="ECO:0000313" key="6">
    <source>
        <dbReference type="Proteomes" id="UP000014500"/>
    </source>
</evidence>
<dbReference type="InterPro" id="IPR036047">
    <property type="entry name" value="F-box-like_dom_sf"/>
</dbReference>
<dbReference type="GO" id="GO:0019005">
    <property type="term" value="C:SCF ubiquitin ligase complex"/>
    <property type="evidence" value="ECO:0007669"/>
    <property type="project" value="TreeGrafter"/>
</dbReference>
<evidence type="ECO:0000256" key="3">
    <source>
        <dbReference type="ARBA" id="ARBA00022786"/>
    </source>
</evidence>
<dbReference type="PANTHER" id="PTHR13123">
    <property type="entry name" value="LD30288P"/>
    <property type="match status" value="1"/>
</dbReference>
<dbReference type="HOGENOM" id="CLU_065667_0_0_1"/>
<dbReference type="GO" id="GO:0005737">
    <property type="term" value="C:cytoplasm"/>
    <property type="evidence" value="ECO:0007669"/>
    <property type="project" value="TreeGrafter"/>
</dbReference>
<evidence type="ECO:0000256" key="4">
    <source>
        <dbReference type="ARBA" id="ARBA00023242"/>
    </source>
</evidence>
<dbReference type="GO" id="GO:0005634">
    <property type="term" value="C:nucleus"/>
    <property type="evidence" value="ECO:0007669"/>
    <property type="project" value="UniProtKB-SubCell"/>
</dbReference>
<name>T1IW22_STRMM</name>
<dbReference type="SUPFAM" id="SSF81383">
    <property type="entry name" value="F-box domain"/>
    <property type="match status" value="1"/>
</dbReference>
<evidence type="ECO:0008006" key="7">
    <source>
        <dbReference type="Google" id="ProtNLM"/>
    </source>
</evidence>
<dbReference type="PhylomeDB" id="T1IW22"/>
<dbReference type="eggNOG" id="KOG3926">
    <property type="taxonomic scope" value="Eukaryota"/>
</dbReference>
<organism evidence="5 6">
    <name type="scientific">Strigamia maritima</name>
    <name type="common">European centipede</name>
    <name type="synonym">Geophilus maritimus</name>
    <dbReference type="NCBI Taxonomy" id="126957"/>
    <lineage>
        <taxon>Eukaryota</taxon>
        <taxon>Metazoa</taxon>
        <taxon>Ecdysozoa</taxon>
        <taxon>Arthropoda</taxon>
        <taxon>Myriapoda</taxon>
        <taxon>Chilopoda</taxon>
        <taxon>Pleurostigmophora</taxon>
        <taxon>Geophilomorpha</taxon>
        <taxon>Linotaeniidae</taxon>
        <taxon>Strigamia</taxon>
    </lineage>
</organism>
<dbReference type="AlphaFoldDB" id="T1IW22"/>
<dbReference type="STRING" id="126957.T1IW22"/>
<dbReference type="EMBL" id="JH431604">
    <property type="status" value="NOT_ANNOTATED_CDS"/>
    <property type="molecule type" value="Genomic_DNA"/>
</dbReference>
<dbReference type="UniPathway" id="UPA00143"/>
<keyword evidence="3" id="KW-0833">Ubl conjugation pathway</keyword>
<dbReference type="GO" id="GO:0016567">
    <property type="term" value="P:protein ubiquitination"/>
    <property type="evidence" value="ECO:0007669"/>
    <property type="project" value="UniProtKB-UniPathway"/>
</dbReference>
<reference evidence="5" key="2">
    <citation type="submission" date="2015-02" db="UniProtKB">
        <authorList>
            <consortium name="EnsemblMetazoa"/>
        </authorList>
    </citation>
    <scope>IDENTIFICATION</scope>
</reference>
<keyword evidence="4" id="KW-0539">Nucleus</keyword>
<dbReference type="InterPro" id="IPR040394">
    <property type="entry name" value="FBX25/32"/>
</dbReference>
<evidence type="ECO:0000256" key="1">
    <source>
        <dbReference type="ARBA" id="ARBA00004123"/>
    </source>
</evidence>
<comment type="subcellular location">
    <subcellularLocation>
        <location evidence="1">Nucleus</location>
    </subcellularLocation>
</comment>
<dbReference type="OMA" id="AWDTMAK"/>
<proteinExistence type="predicted"/>
<dbReference type="EnsemblMetazoa" id="SMAR005382-RA">
    <property type="protein sequence ID" value="SMAR005382-PA"/>
    <property type="gene ID" value="SMAR005382"/>
</dbReference>
<dbReference type="PANTHER" id="PTHR13123:SF7">
    <property type="entry name" value="LD30288P"/>
    <property type="match status" value="1"/>
</dbReference>